<keyword evidence="2" id="KW-1185">Reference proteome</keyword>
<comment type="caution">
    <text evidence="1">The sequence shown here is derived from an EMBL/GenBank/DDBJ whole genome shotgun (WGS) entry which is preliminary data.</text>
</comment>
<reference evidence="1 2" key="1">
    <citation type="submission" date="2023-06" db="EMBL/GenBank/DDBJ databases">
        <title>Black Yeasts Isolated from many extreme environments.</title>
        <authorList>
            <person name="Coleine C."/>
            <person name="Stajich J.E."/>
            <person name="Selbmann L."/>
        </authorList>
    </citation>
    <scope>NUCLEOTIDE SEQUENCE [LARGE SCALE GENOMIC DNA]</scope>
    <source>
        <strain evidence="1 2">CCFEE 5887</strain>
    </source>
</reference>
<organism evidence="1 2">
    <name type="scientific">Vermiconidia calcicola</name>
    <dbReference type="NCBI Taxonomy" id="1690605"/>
    <lineage>
        <taxon>Eukaryota</taxon>
        <taxon>Fungi</taxon>
        <taxon>Dikarya</taxon>
        <taxon>Ascomycota</taxon>
        <taxon>Pezizomycotina</taxon>
        <taxon>Dothideomycetes</taxon>
        <taxon>Dothideomycetidae</taxon>
        <taxon>Mycosphaerellales</taxon>
        <taxon>Extremaceae</taxon>
        <taxon>Vermiconidia</taxon>
    </lineage>
</organism>
<gene>
    <name evidence="1" type="ORF">LTR25_007496</name>
</gene>
<proteinExistence type="predicted"/>
<evidence type="ECO:0000313" key="1">
    <source>
        <dbReference type="EMBL" id="KAK5532792.1"/>
    </source>
</evidence>
<dbReference type="Proteomes" id="UP001345827">
    <property type="component" value="Unassembled WGS sequence"/>
</dbReference>
<accession>A0AAV9PZK3</accession>
<protein>
    <submittedName>
        <fullName evidence="1">Uncharacterized protein</fullName>
    </submittedName>
</protein>
<evidence type="ECO:0000313" key="2">
    <source>
        <dbReference type="Proteomes" id="UP001345827"/>
    </source>
</evidence>
<dbReference type="AlphaFoldDB" id="A0AAV9PZK3"/>
<sequence length="158" mass="17928">MATPDLISSRDSSDLLARFVIFFMRFVRSTLTKFALFEIADKPPPPLSSLSFLFSQQLPAPPIKLWKRIFRKEEEQKCLFPWRPTSREENKAFKAAKPCPPECECSSIQRPVYTGPPEQPRAIAGCSLSIDLSARKLVFADFTFPPKPKGGSEVYQSR</sequence>
<dbReference type="EMBL" id="JAXLQG010000014">
    <property type="protein sequence ID" value="KAK5532792.1"/>
    <property type="molecule type" value="Genomic_DNA"/>
</dbReference>
<name>A0AAV9PZK3_9PEZI</name>